<dbReference type="PANTHER" id="PTHR33308:SF9">
    <property type="entry name" value="PEPTIDOGLYCAN HYDROLASE FLGJ"/>
    <property type="match status" value="1"/>
</dbReference>
<keyword evidence="14" id="KW-0969">Cilium</keyword>
<dbReference type="InterPro" id="IPR023346">
    <property type="entry name" value="Lysozyme-like_dom_sf"/>
</dbReference>
<name>A0ABP8Q335_9GAMM</name>
<feature type="compositionally biased region" description="Polar residues" evidence="12">
    <location>
        <begin position="134"/>
        <end position="153"/>
    </location>
</feature>
<dbReference type="InterPro" id="IPR002901">
    <property type="entry name" value="MGlyc_endo_b_GlcNAc-like_dom"/>
</dbReference>
<evidence type="ECO:0000313" key="14">
    <source>
        <dbReference type="EMBL" id="GAA4496738.1"/>
    </source>
</evidence>
<dbReference type="Pfam" id="PF01832">
    <property type="entry name" value="Glucosaminidase"/>
    <property type="match status" value="1"/>
</dbReference>
<evidence type="ECO:0000259" key="13">
    <source>
        <dbReference type="SMART" id="SM00047"/>
    </source>
</evidence>
<accession>A0ABP8Q335</accession>
<dbReference type="SUPFAM" id="SSF53955">
    <property type="entry name" value="Lysozyme-like"/>
    <property type="match status" value="1"/>
</dbReference>
<evidence type="ECO:0000256" key="4">
    <source>
        <dbReference type="ARBA" id="ARBA00007974"/>
    </source>
</evidence>
<evidence type="ECO:0000256" key="10">
    <source>
        <dbReference type="ARBA" id="ARBA00023316"/>
    </source>
</evidence>
<comment type="subcellular location">
    <subcellularLocation>
        <location evidence="2">Periplasm</location>
    </subcellularLocation>
</comment>
<keyword evidence="9" id="KW-0326">Glycosidase</keyword>
<dbReference type="SMART" id="SM00047">
    <property type="entry name" value="LYZ2"/>
    <property type="match status" value="1"/>
</dbReference>
<dbReference type="InterPro" id="IPR051056">
    <property type="entry name" value="Glycosyl_Hydrolase_73"/>
</dbReference>
<evidence type="ECO:0000256" key="2">
    <source>
        <dbReference type="ARBA" id="ARBA00004418"/>
    </source>
</evidence>
<evidence type="ECO:0000256" key="6">
    <source>
        <dbReference type="ARBA" id="ARBA00022764"/>
    </source>
</evidence>
<evidence type="ECO:0000256" key="8">
    <source>
        <dbReference type="ARBA" id="ARBA00022801"/>
    </source>
</evidence>
<evidence type="ECO:0000256" key="7">
    <source>
        <dbReference type="ARBA" id="ARBA00022795"/>
    </source>
</evidence>
<feature type="region of interest" description="Disordered" evidence="12">
    <location>
        <begin position="107"/>
        <end position="172"/>
    </location>
</feature>
<organism evidence="14 15">
    <name type="scientific">Pseudaeromonas paramecii</name>
    <dbReference type="NCBI Taxonomy" id="2138166"/>
    <lineage>
        <taxon>Bacteria</taxon>
        <taxon>Pseudomonadati</taxon>
        <taxon>Pseudomonadota</taxon>
        <taxon>Gammaproteobacteria</taxon>
        <taxon>Aeromonadales</taxon>
        <taxon>Aeromonadaceae</taxon>
        <taxon>Pseudaeromonas</taxon>
    </lineage>
</organism>
<evidence type="ECO:0000256" key="11">
    <source>
        <dbReference type="ARBA" id="ARBA00030835"/>
    </source>
</evidence>
<dbReference type="Pfam" id="PF10135">
    <property type="entry name" value="Rod-binding"/>
    <property type="match status" value="1"/>
</dbReference>
<evidence type="ECO:0000256" key="12">
    <source>
        <dbReference type="SAM" id="MobiDB-lite"/>
    </source>
</evidence>
<evidence type="ECO:0000256" key="3">
    <source>
        <dbReference type="ARBA" id="ARBA00006880"/>
    </source>
</evidence>
<dbReference type="PANTHER" id="PTHR33308">
    <property type="entry name" value="PEPTIDOGLYCAN HYDROLASE FLGJ"/>
    <property type="match status" value="1"/>
</dbReference>
<comment type="similarity">
    <text evidence="3">In the N-terminal section; belongs to the FlgJ family.</text>
</comment>
<dbReference type="GO" id="GO:0016787">
    <property type="term" value="F:hydrolase activity"/>
    <property type="evidence" value="ECO:0007669"/>
    <property type="project" value="UniProtKB-KW"/>
</dbReference>
<feature type="compositionally biased region" description="Basic and acidic residues" evidence="12">
    <location>
        <begin position="114"/>
        <end position="123"/>
    </location>
</feature>
<keyword evidence="14" id="KW-0282">Flagellum</keyword>
<feature type="domain" description="Mannosyl-glycoprotein endo-beta-N-acetylglucosamidase-like" evidence="13">
    <location>
        <begin position="189"/>
        <end position="350"/>
    </location>
</feature>
<dbReference type="Gene3D" id="1.10.530.10">
    <property type="match status" value="1"/>
</dbReference>
<evidence type="ECO:0000256" key="5">
    <source>
        <dbReference type="ARBA" id="ARBA00013433"/>
    </source>
</evidence>
<comment type="similarity">
    <text evidence="4">In the C-terminal section; belongs to the glycosyl hydrolase 73 family.</text>
</comment>
<proteinExistence type="inferred from homology"/>
<keyword evidence="7" id="KW-1005">Bacterial flagellum biogenesis</keyword>
<reference evidence="15" key="1">
    <citation type="journal article" date="2019" name="Int. J. Syst. Evol. Microbiol.">
        <title>The Global Catalogue of Microorganisms (GCM) 10K type strain sequencing project: providing services to taxonomists for standard genome sequencing and annotation.</title>
        <authorList>
            <consortium name="The Broad Institute Genomics Platform"/>
            <consortium name="The Broad Institute Genome Sequencing Center for Infectious Disease"/>
            <person name="Wu L."/>
            <person name="Ma J."/>
        </authorList>
    </citation>
    <scope>NUCLEOTIDE SEQUENCE [LARGE SCALE GENOMIC DNA]</scope>
    <source>
        <strain evidence="15">JCM 32226</strain>
    </source>
</reference>
<evidence type="ECO:0000256" key="1">
    <source>
        <dbReference type="ARBA" id="ARBA00002954"/>
    </source>
</evidence>
<keyword evidence="10" id="KW-0961">Cell wall biogenesis/degradation</keyword>
<dbReference type="EMBL" id="BAABFC010000009">
    <property type="protein sequence ID" value="GAA4496738.1"/>
    <property type="molecule type" value="Genomic_DNA"/>
</dbReference>
<dbReference type="NCBIfam" id="TIGR02541">
    <property type="entry name" value="flagell_FlgJ"/>
    <property type="match status" value="1"/>
</dbReference>
<evidence type="ECO:0000256" key="9">
    <source>
        <dbReference type="ARBA" id="ARBA00023295"/>
    </source>
</evidence>
<sequence length="358" mass="39869">MDKFTQTGVVDDIRSLDRLRQLSTQGKASQQQALEAAARQFESLFTQMWMKGMRQANSVLTQDSPLNSRYTEFYQGMLDQQMSATVSPAGGKTGLAAMLVRQFSGNQAGSSDAEVPRQLKMPEGRLPVLRRLDTTQSKDSQNVGTDSAEQSAGTEAVARQASEGRRARFRHHAGVSAAERFVQRLEGQGTSRSRSQQFDSPQEFVRQLLPVARQVAAKLGLSPEALVAQAALETGWGKHVMPGADGESSRNLFGIKAGSRWQGQQTQMNSLEYEDGKPVMRLSQFRSYNSYAQSMKDYVELIGRHPRYEKARAVAQDPEAYFEALQDAGYATDPHYARKLKQVLRSEAFEQARQEMET</sequence>
<comment type="function">
    <text evidence="1">Flagellum-specific muramidase which hydrolyzes the peptidoglycan layer to assemble the rod structure in the periplasmic space.</text>
</comment>
<keyword evidence="14" id="KW-0966">Cell projection</keyword>
<dbReference type="RefSeq" id="WP_345011098.1">
    <property type="nucleotide sequence ID" value="NZ_BAABFC010000009.1"/>
</dbReference>
<evidence type="ECO:0000313" key="15">
    <source>
        <dbReference type="Proteomes" id="UP001501321"/>
    </source>
</evidence>
<gene>
    <name evidence="14" type="primary">flgJ</name>
    <name evidence="14" type="ORF">GCM10023095_12240</name>
</gene>
<keyword evidence="8 14" id="KW-0378">Hydrolase</keyword>
<dbReference type="Gene3D" id="2.10.70.40">
    <property type="entry name" value="peptidoglycan hydrolase"/>
    <property type="match status" value="1"/>
</dbReference>
<dbReference type="InterPro" id="IPR013377">
    <property type="entry name" value="FlgJ"/>
</dbReference>
<dbReference type="Proteomes" id="UP001501321">
    <property type="component" value="Unassembled WGS sequence"/>
</dbReference>
<protein>
    <recommendedName>
        <fullName evidence="5">Peptidoglycan hydrolase FlgJ</fullName>
    </recommendedName>
    <alternativeName>
        <fullName evidence="11">Muramidase FlgJ</fullName>
    </alternativeName>
</protein>
<dbReference type="InterPro" id="IPR019301">
    <property type="entry name" value="Flagellar_prot_FlgJ_N"/>
</dbReference>
<keyword evidence="6" id="KW-0574">Periplasm</keyword>
<comment type="caution">
    <text evidence="14">The sequence shown here is derived from an EMBL/GenBank/DDBJ whole genome shotgun (WGS) entry which is preliminary data.</text>
</comment>
<keyword evidence="15" id="KW-1185">Reference proteome</keyword>